<dbReference type="InterPro" id="IPR013830">
    <property type="entry name" value="SGNH_hydro"/>
</dbReference>
<keyword evidence="2" id="KW-0378">Hydrolase</keyword>
<evidence type="ECO:0000259" key="1">
    <source>
        <dbReference type="Pfam" id="PF13472"/>
    </source>
</evidence>
<dbReference type="GO" id="GO:0016787">
    <property type="term" value="F:hydrolase activity"/>
    <property type="evidence" value="ECO:0007669"/>
    <property type="project" value="UniProtKB-KW"/>
</dbReference>
<dbReference type="Proteomes" id="UP000829517">
    <property type="component" value="Unassembled WGS sequence"/>
</dbReference>
<proteinExistence type="predicted"/>
<dbReference type="CDD" id="cd01832">
    <property type="entry name" value="SGNH_hydrolase_like_1"/>
    <property type="match status" value="1"/>
</dbReference>
<name>A0ABS9IYM2_9FLAO</name>
<dbReference type="Gene3D" id="3.40.50.1110">
    <property type="entry name" value="SGNH hydrolase"/>
    <property type="match status" value="1"/>
</dbReference>
<gene>
    <name evidence="2" type="ORF">JM658_00435</name>
</gene>
<reference evidence="2 3" key="1">
    <citation type="submission" date="2021-01" db="EMBL/GenBank/DDBJ databases">
        <title>Genome sequencing of Joostella atrarenae M1-2 (= KCTC 23194).</title>
        <authorList>
            <person name="Zakaria M.R."/>
            <person name="Lam M.Q."/>
            <person name="Chong C.S."/>
        </authorList>
    </citation>
    <scope>NUCLEOTIDE SEQUENCE [LARGE SCALE GENOMIC DNA]</scope>
    <source>
        <strain evidence="2 3">M1-2</strain>
    </source>
</reference>
<organism evidence="2 3">
    <name type="scientific">Joostella atrarenae</name>
    <dbReference type="NCBI Taxonomy" id="679257"/>
    <lineage>
        <taxon>Bacteria</taxon>
        <taxon>Pseudomonadati</taxon>
        <taxon>Bacteroidota</taxon>
        <taxon>Flavobacteriia</taxon>
        <taxon>Flavobacteriales</taxon>
        <taxon>Flavobacteriaceae</taxon>
        <taxon>Joostella</taxon>
    </lineage>
</organism>
<keyword evidence="3" id="KW-1185">Reference proteome</keyword>
<feature type="domain" description="SGNH hydrolase-type esterase" evidence="1">
    <location>
        <begin position="38"/>
        <end position="216"/>
    </location>
</feature>
<comment type="caution">
    <text evidence="2">The sequence shown here is derived from an EMBL/GenBank/DDBJ whole genome shotgun (WGS) entry which is preliminary data.</text>
</comment>
<dbReference type="EMBL" id="JAETXX010000001">
    <property type="protein sequence ID" value="MCF8713283.1"/>
    <property type="molecule type" value="Genomic_DNA"/>
</dbReference>
<protein>
    <submittedName>
        <fullName evidence="2">SGNH/GDSL hydrolase family protein</fullName>
    </submittedName>
</protein>
<evidence type="ECO:0000313" key="3">
    <source>
        <dbReference type="Proteomes" id="UP000829517"/>
    </source>
</evidence>
<dbReference type="SUPFAM" id="SSF52266">
    <property type="entry name" value="SGNH hydrolase"/>
    <property type="match status" value="1"/>
</dbReference>
<accession>A0ABS9IYM2</accession>
<evidence type="ECO:0000313" key="2">
    <source>
        <dbReference type="EMBL" id="MCF8713283.1"/>
    </source>
</evidence>
<sequence length="234" mass="25712">MKKYILLVIIIGIVGCSTQQTVVSNNDSVPAKDLKYLALGDSYTIGESVCEGCKFPIQLISDLAEDTDEKIGLQIIAETGWTTSDLIKGINDAQPTPDQDIVTLLIGVNNQYQGKDFSLYQEDFPALVAKAIQLAKGNKDHVFVVSIPDYAYTPYGQKKGNTEQISKEIEEYNAFAKRTAGIMGVSFVNITNITKEGLNNTSLVASDGLHPSKEAYSSFVTQILFEIRKKNFIK</sequence>
<dbReference type="PROSITE" id="PS51257">
    <property type="entry name" value="PROKAR_LIPOPROTEIN"/>
    <property type="match status" value="1"/>
</dbReference>
<dbReference type="RefSeq" id="WP_236957257.1">
    <property type="nucleotide sequence ID" value="NZ_JAETXX010000001.1"/>
</dbReference>
<dbReference type="Pfam" id="PF13472">
    <property type="entry name" value="Lipase_GDSL_2"/>
    <property type="match status" value="1"/>
</dbReference>
<dbReference type="InterPro" id="IPR036514">
    <property type="entry name" value="SGNH_hydro_sf"/>
</dbReference>